<dbReference type="GO" id="GO:0030686">
    <property type="term" value="C:90S preribosome"/>
    <property type="evidence" value="ECO:0007669"/>
    <property type="project" value="TreeGrafter"/>
</dbReference>
<dbReference type="Pfam" id="PF08149">
    <property type="entry name" value="BING4CT"/>
    <property type="match status" value="1"/>
</dbReference>
<dbReference type="PROSITE" id="PS50082">
    <property type="entry name" value="WD_REPEATS_2"/>
    <property type="match status" value="1"/>
</dbReference>
<evidence type="ECO:0000256" key="1">
    <source>
        <dbReference type="ARBA" id="ARBA00004604"/>
    </source>
</evidence>
<evidence type="ECO:0000313" key="10">
    <source>
        <dbReference type="Proteomes" id="UP000038040"/>
    </source>
</evidence>
<dbReference type="SUPFAM" id="SSF50978">
    <property type="entry name" value="WD40 repeat-like"/>
    <property type="match status" value="1"/>
</dbReference>
<evidence type="ECO:0000256" key="4">
    <source>
        <dbReference type="ARBA" id="ARBA00022737"/>
    </source>
</evidence>
<evidence type="ECO:0000256" key="5">
    <source>
        <dbReference type="ARBA" id="ARBA00023242"/>
    </source>
</evidence>
<evidence type="ECO:0000256" key="3">
    <source>
        <dbReference type="ARBA" id="ARBA00022574"/>
    </source>
</evidence>
<dbReference type="PANTHER" id="PTHR14085">
    <property type="entry name" value="WD-REPEAT PROTEIN BING4"/>
    <property type="match status" value="1"/>
</dbReference>
<dbReference type="OrthoDB" id="10251154at2759"/>
<evidence type="ECO:0000256" key="6">
    <source>
        <dbReference type="PROSITE-ProRule" id="PRU00221"/>
    </source>
</evidence>
<dbReference type="InterPro" id="IPR015943">
    <property type="entry name" value="WD40/YVTN_repeat-like_dom_sf"/>
</dbReference>
<keyword evidence="4" id="KW-0677">Repeat</keyword>
<keyword evidence="2" id="KW-0698">rRNA processing</keyword>
<dbReference type="InterPro" id="IPR040315">
    <property type="entry name" value="WDR46/Utp7"/>
</dbReference>
<dbReference type="PANTHER" id="PTHR14085:SF3">
    <property type="entry name" value="WD REPEAT-CONTAINING PROTEIN 46"/>
    <property type="match status" value="1"/>
</dbReference>
<evidence type="ECO:0000313" key="11">
    <source>
        <dbReference type="Proteomes" id="UP000274756"/>
    </source>
</evidence>
<feature type="region of interest" description="Disordered" evidence="7">
    <location>
        <begin position="476"/>
        <end position="523"/>
    </location>
</feature>
<feature type="domain" description="BING4 C-terminal" evidence="8">
    <location>
        <begin position="365"/>
        <end position="443"/>
    </location>
</feature>
<dbReference type="FunFam" id="2.130.10.10:FF:000378">
    <property type="entry name" value="U3 small nucleolar RNA-associated protein 7"/>
    <property type="match status" value="1"/>
</dbReference>
<keyword evidence="5" id="KW-0539">Nucleus</keyword>
<dbReference type="STRING" id="318479.A0A0N4U9I0"/>
<dbReference type="InterPro" id="IPR019775">
    <property type="entry name" value="WD40_repeat_CS"/>
</dbReference>
<evidence type="ECO:0000313" key="12">
    <source>
        <dbReference type="WBParaSite" id="DME_0000374901-mRNA-1"/>
    </source>
</evidence>
<dbReference type="Proteomes" id="UP000038040">
    <property type="component" value="Unplaced"/>
</dbReference>
<dbReference type="AlphaFoldDB" id="A0A0N4U9I0"/>
<proteinExistence type="predicted"/>
<reference evidence="9 11" key="2">
    <citation type="submission" date="2018-11" db="EMBL/GenBank/DDBJ databases">
        <authorList>
            <consortium name="Pathogen Informatics"/>
        </authorList>
    </citation>
    <scope>NUCLEOTIDE SEQUENCE [LARGE SCALE GENOMIC DNA]</scope>
</reference>
<keyword evidence="3 6" id="KW-0853">WD repeat</keyword>
<feature type="compositionally biased region" description="Basic and acidic residues" evidence="7">
    <location>
        <begin position="483"/>
        <end position="513"/>
    </location>
</feature>
<sequence>MKEVGEGFALVVVCIFSLFGEFKKNGFKKQKFTNEDELLNMQKLREDREIIIPKESLALHDTGASEINPKSLRTKFHQEILRKKKEKYIERIRETARAEILNFEEKGFLLPDNDERTYAIRQNEICAAVDLASASKHFDLILERFGPYQIDYTPNGRFLLIGGRRGHVAAFDWLTKKLLNETNVLESIHDIKWLHVETMYAVAQKRWTYIYDNKGTELHCLKNLHDIRQLEFLPRHFLLVAGAKTSFLHYLDVSLGKLIQSFPTRQGPLDVMTQNPNNAIIHTGHGNGTIQLWSPNVREPLIKLLAHPCTVQGISVEGHYMASTGLDRFLRIWDVRNYKSLFSYRLPFGLSQIFNDAHLGASVEPFLFHRCAETVHNLQFCPFEDVLGVGHRNGFTSLLVPGCGNPNFNALLSNPYESKSQRREREVKQLLDKIQPELIALDTTEIFQINTDIMKEESERLQKMLYIKPREIKFQPRNKKKGRSDALKKEQRKQGVRSEMRFAQNEGRKKAEQKFLPTKMQKPVEQKVKSVLDRFKRRDI</sequence>
<dbReference type="GO" id="GO:0032040">
    <property type="term" value="C:small-subunit processome"/>
    <property type="evidence" value="ECO:0007669"/>
    <property type="project" value="TreeGrafter"/>
</dbReference>
<protein>
    <submittedName>
        <fullName evidence="12">WD_REPEATS_REGION domain-containing protein</fullName>
    </submittedName>
</protein>
<dbReference type="InterPro" id="IPR001680">
    <property type="entry name" value="WD40_rpt"/>
</dbReference>
<name>A0A0N4U9I0_DRAME</name>
<evidence type="ECO:0000313" key="9">
    <source>
        <dbReference type="EMBL" id="VDN57781.1"/>
    </source>
</evidence>
<gene>
    <name evidence="9" type="ORF">DME_LOCUS7754</name>
</gene>
<dbReference type="Pfam" id="PF00400">
    <property type="entry name" value="WD40"/>
    <property type="match status" value="1"/>
</dbReference>
<dbReference type="InterPro" id="IPR012952">
    <property type="entry name" value="BING4_C_dom"/>
</dbReference>
<comment type="subcellular location">
    <subcellularLocation>
        <location evidence="1">Nucleus</location>
        <location evidence="1">Nucleolus</location>
    </subcellularLocation>
</comment>
<evidence type="ECO:0000256" key="2">
    <source>
        <dbReference type="ARBA" id="ARBA00022552"/>
    </source>
</evidence>
<dbReference type="EMBL" id="UYYG01001162">
    <property type="protein sequence ID" value="VDN57781.1"/>
    <property type="molecule type" value="Genomic_DNA"/>
</dbReference>
<feature type="repeat" description="WD" evidence="6">
    <location>
        <begin position="304"/>
        <end position="343"/>
    </location>
</feature>
<dbReference type="SMART" id="SM01033">
    <property type="entry name" value="BING4CT"/>
    <property type="match status" value="1"/>
</dbReference>
<dbReference type="PROSITE" id="PS00678">
    <property type="entry name" value="WD_REPEATS_1"/>
    <property type="match status" value="1"/>
</dbReference>
<evidence type="ECO:0000256" key="7">
    <source>
        <dbReference type="SAM" id="MobiDB-lite"/>
    </source>
</evidence>
<dbReference type="WBParaSite" id="DME_0000374901-mRNA-1">
    <property type="protein sequence ID" value="DME_0000374901-mRNA-1"/>
    <property type="gene ID" value="DME_0000374901"/>
</dbReference>
<dbReference type="Gene3D" id="2.130.10.10">
    <property type="entry name" value="YVTN repeat-like/Quinoprotein amine dehydrogenase"/>
    <property type="match status" value="1"/>
</dbReference>
<accession>A0A0N4U9I0</accession>
<reference evidence="12" key="1">
    <citation type="submission" date="2017-02" db="UniProtKB">
        <authorList>
            <consortium name="WormBaseParasite"/>
        </authorList>
    </citation>
    <scope>IDENTIFICATION</scope>
</reference>
<organism evidence="10 12">
    <name type="scientific">Dracunculus medinensis</name>
    <name type="common">Guinea worm</name>
    <dbReference type="NCBI Taxonomy" id="318479"/>
    <lineage>
        <taxon>Eukaryota</taxon>
        <taxon>Metazoa</taxon>
        <taxon>Ecdysozoa</taxon>
        <taxon>Nematoda</taxon>
        <taxon>Chromadorea</taxon>
        <taxon>Rhabditida</taxon>
        <taxon>Spirurina</taxon>
        <taxon>Dracunculoidea</taxon>
        <taxon>Dracunculidae</taxon>
        <taxon>Dracunculus</taxon>
    </lineage>
</organism>
<keyword evidence="11" id="KW-1185">Reference proteome</keyword>
<evidence type="ECO:0000259" key="8">
    <source>
        <dbReference type="SMART" id="SM01033"/>
    </source>
</evidence>
<dbReference type="Proteomes" id="UP000274756">
    <property type="component" value="Unassembled WGS sequence"/>
</dbReference>
<dbReference type="GO" id="GO:0000462">
    <property type="term" value="P:maturation of SSU-rRNA from tricistronic rRNA transcript (SSU-rRNA, 5.8S rRNA, LSU-rRNA)"/>
    <property type="evidence" value="ECO:0007669"/>
    <property type="project" value="TreeGrafter"/>
</dbReference>
<dbReference type="InterPro" id="IPR036322">
    <property type="entry name" value="WD40_repeat_dom_sf"/>
</dbReference>
<dbReference type="SMART" id="SM00320">
    <property type="entry name" value="WD40"/>
    <property type="match status" value="4"/>
</dbReference>